<dbReference type="InParanoid" id="F5YFN5"/>
<evidence type="ECO:0000313" key="2">
    <source>
        <dbReference type="Proteomes" id="UP000009222"/>
    </source>
</evidence>
<accession>F5YFN5</accession>
<keyword evidence="2" id="KW-1185">Reference proteome</keyword>
<protein>
    <submittedName>
        <fullName evidence="1">Uncharacterized protein</fullName>
    </submittedName>
</protein>
<dbReference type="KEGG" id="taz:TREAZ_2485"/>
<name>F5YFN5_LEAAZ</name>
<reference evidence="2" key="1">
    <citation type="submission" date="2009-12" db="EMBL/GenBank/DDBJ databases">
        <title>Complete sequence of Treponema azotonutricium strain ZAS-9.</title>
        <authorList>
            <person name="Tetu S.G."/>
            <person name="Matson E."/>
            <person name="Ren Q."/>
            <person name="Seshadri R."/>
            <person name="Elbourne L."/>
            <person name="Hassan K.A."/>
            <person name="Durkin A."/>
            <person name="Radune D."/>
            <person name="Mohamoud Y."/>
            <person name="Shay R."/>
            <person name="Jin S."/>
            <person name="Zhang X."/>
            <person name="Lucey K."/>
            <person name="Ballor N.R."/>
            <person name="Ottesen E."/>
            <person name="Rosenthal R."/>
            <person name="Allen A."/>
            <person name="Leadbetter J.R."/>
            <person name="Paulsen I.T."/>
        </authorList>
    </citation>
    <scope>NUCLEOTIDE SEQUENCE [LARGE SCALE GENOMIC DNA]</scope>
    <source>
        <strain evidence="2">ATCC BAA-888 / DSM 13862 / ZAS-9</strain>
    </source>
</reference>
<evidence type="ECO:0000313" key="1">
    <source>
        <dbReference type="EMBL" id="AEF83364.1"/>
    </source>
</evidence>
<gene>
    <name evidence="1" type="ordered locus">TREAZ_2485</name>
</gene>
<dbReference type="RefSeq" id="WP_015713037.1">
    <property type="nucleotide sequence ID" value="NC_015577.1"/>
</dbReference>
<dbReference type="EMBL" id="CP001841">
    <property type="protein sequence ID" value="AEF83364.1"/>
    <property type="molecule type" value="Genomic_DNA"/>
</dbReference>
<dbReference type="HOGENOM" id="CLU_2811168_0_0_12"/>
<sequence>MTIREAMERYIEAKELLEGLLQTAADPSLLRKTRLTETELAEQFNNVRSQFEDAEKCLAKLGLRCDQ</sequence>
<organism evidence="1 2">
    <name type="scientific">Leadbettera azotonutricia (strain ATCC BAA-888 / DSM 13862 / ZAS-9)</name>
    <name type="common">Treponema azotonutricium</name>
    <dbReference type="NCBI Taxonomy" id="545695"/>
    <lineage>
        <taxon>Bacteria</taxon>
        <taxon>Pseudomonadati</taxon>
        <taxon>Spirochaetota</taxon>
        <taxon>Spirochaetia</taxon>
        <taxon>Spirochaetales</taxon>
        <taxon>Breznakiellaceae</taxon>
        <taxon>Leadbettera</taxon>
    </lineage>
</organism>
<dbReference type="STRING" id="545695.TREAZ_2485"/>
<reference evidence="1 2" key="2">
    <citation type="journal article" date="2011" name="ISME J.">
        <title>RNA-seq reveals cooperative metabolic interactions between two termite-gut spirochete species in co-culture.</title>
        <authorList>
            <person name="Rosenthal A.Z."/>
            <person name="Matson E.G."/>
            <person name="Eldar A."/>
            <person name="Leadbetter J.R."/>
        </authorList>
    </citation>
    <scope>NUCLEOTIDE SEQUENCE [LARGE SCALE GENOMIC DNA]</scope>
    <source>
        <strain evidence="2">ATCC BAA-888 / DSM 13862 / ZAS-9</strain>
    </source>
</reference>
<dbReference type="Proteomes" id="UP000009222">
    <property type="component" value="Chromosome"/>
</dbReference>
<dbReference type="AlphaFoldDB" id="F5YFN5"/>
<proteinExistence type="predicted"/>